<sequence>MKMSLMEIRII</sequence>
<proteinExistence type="predicted"/>
<reference evidence="1" key="2">
    <citation type="journal article" date="2015" name="Fish Shellfish Immunol.">
        <title>Early steps in the European eel (Anguilla anguilla)-Vibrio vulnificus interaction in the gills: Role of the RtxA13 toxin.</title>
        <authorList>
            <person name="Callol A."/>
            <person name="Pajuelo D."/>
            <person name="Ebbesson L."/>
            <person name="Teles M."/>
            <person name="MacKenzie S."/>
            <person name="Amaro C."/>
        </authorList>
    </citation>
    <scope>NUCLEOTIDE SEQUENCE</scope>
</reference>
<organism evidence="1">
    <name type="scientific">Anguilla anguilla</name>
    <name type="common">European freshwater eel</name>
    <name type="synonym">Muraena anguilla</name>
    <dbReference type="NCBI Taxonomy" id="7936"/>
    <lineage>
        <taxon>Eukaryota</taxon>
        <taxon>Metazoa</taxon>
        <taxon>Chordata</taxon>
        <taxon>Craniata</taxon>
        <taxon>Vertebrata</taxon>
        <taxon>Euteleostomi</taxon>
        <taxon>Actinopterygii</taxon>
        <taxon>Neopterygii</taxon>
        <taxon>Teleostei</taxon>
        <taxon>Anguilliformes</taxon>
        <taxon>Anguillidae</taxon>
        <taxon>Anguilla</taxon>
    </lineage>
</organism>
<dbReference type="EMBL" id="GBXM01001718">
    <property type="protein sequence ID" value="JAI06860.1"/>
    <property type="molecule type" value="Transcribed_RNA"/>
</dbReference>
<accession>A0A0E9XW34</accession>
<name>A0A0E9XW34_ANGAN</name>
<reference evidence="1" key="1">
    <citation type="submission" date="2014-11" db="EMBL/GenBank/DDBJ databases">
        <authorList>
            <person name="Amaro Gonzalez C."/>
        </authorList>
    </citation>
    <scope>NUCLEOTIDE SEQUENCE</scope>
</reference>
<protein>
    <submittedName>
        <fullName evidence="1">Uncharacterized protein</fullName>
    </submittedName>
</protein>
<evidence type="ECO:0000313" key="1">
    <source>
        <dbReference type="EMBL" id="JAI06860.1"/>
    </source>
</evidence>